<feature type="region of interest" description="Disordered" evidence="5">
    <location>
        <begin position="428"/>
        <end position="454"/>
    </location>
</feature>
<feature type="compositionally biased region" description="Low complexity" evidence="5">
    <location>
        <begin position="1473"/>
        <end position="1484"/>
    </location>
</feature>
<dbReference type="GO" id="GO:0006406">
    <property type="term" value="P:mRNA export from nucleus"/>
    <property type="evidence" value="ECO:0007669"/>
    <property type="project" value="InterPro"/>
</dbReference>
<feature type="domain" description="THO complex subunitTHOC2 C-terminal" evidence="6">
    <location>
        <begin position="1099"/>
        <end position="1406"/>
    </location>
</feature>
<sequence length="1548" mass="171969">MEAVNAVSRWLQKWTASGEQECRAFVSPHHLKLTDSVSSATVFSVYQALLYATVATWTGKAKLTGSAFTNFVKSAVDGMPSTSTASPPAVDPMRATFGEHLVDIIWALDIDLDEVAAEAKAASGNSNPEVVKRGTLKAGIVEADRVTLADITRALLVAGIIDKYIAAERLEFPLLKRVNLIQDDKDSNKKEVRMRTRLFYKQNKFNLLREQSEGYSKLTTELTSSLGPPHSPATARPAEALEDVSERTKAVWDKIISIVGYFDLDPNRALDIILDVFSTHIATHHTFFLALLACSPWAGAYQSHSPKAMELDTQTPSFDGKKLEEILTLLEPATNPDTNNDQRSRVLAQVLGFKFAYYSGVEPSEVTSRNLYMTAALLIREGFITLEDLYPHLVANDTEDEGKAAYKATIEERISALRVSNLAMAAPLDSMTPPTNGRPKAAEPKSAQAQVKEPPTQTMGIIAALLTVGSVKPALWLLAKYPWMVDAFPEIADVMIRVARASVTPLYEEALKKPPNTSWLQPRARFTTTGVVPPPQRKPVLTIRAPTPPSTASIDFVFFFPDWEQSIPICTKLDDLIPIIEPLLMVIKLHVTRDLVFLTKLCRLARKHIESITPNTIQADTGKPDPNDPIRQFWYKMLRLVFIPGLSAMHGSAVINVEIWNLIKLYESSERWRLYAEWKSSIYQQHSELAVRRVEADREAKDILRRVSGTTIDVMSNAIAKLVSTNPCLFFTPAVNQIMAYDGALPDNVAKALRGITQLGYDVLNFTILEALAGSRQRVQEDGLTISPWLTRLSAFTGKLYRQYGANVESILEYIVHQLHNRSTADIEVLRALILQMTDIEPLPSLTDGQVQAMSGGPHLCIETVASEKRGASHTPDKNVVRAAERFGKALVSSKLALPLLVEVAQQRQTAVFSSPSTHLKSLAKLYDLTHSVLGQYLSVLTTSWIPLEVYANEILPPLGDLGELYGICAPICMQIYRPVLTEKILVKWVALEKQESAERERSLKEAMKAKRNATSSAASRVASPVTGKTTNEAQPAAANGTNAPAPTSAAPETAPALMDVDVPAPVLLTATAPGSPWLPELEVHFAEVKRLLPEKVYNTLGPGFYLTFWQLSMYDLTPPIVSYEQAVALLRSRAKKEDDQAREIARANRTYRTRAYLEKQDQYDKGIENLQSEMKTQCISRTCTIRRFATEKMHWFAATVTPNALLEVFHEHCLIPRCLMSPMDAEYAAQMVRAMHNAGTPGFHTMACYNMLLKDLPATIVFSCSEDEARNYGRFLRSILADLHKWHKDETAYLSDNRIKSHGKSLPGMRMRFRVDKEPILHSQFQQVLRKWHQKLVTSFTDCFKTGEYMHVYNSILVLNAMLPEFPMPTIAQHSGKTIKSTMEAFLAKETREDVSQLGASYLAGLKKEERKWPDLHHEKAAAPKDKIPTAPKEKDLNVAAAPFKPRASPVQAQSSPAHSNGNSDNKRSNGAPPTSISTPSAPRAHQSLPPRPGIQGGSKSSTEPYVRLFIVYGTLKLFSVPDIRMFLVQSLSVAEFSETLVRLHRP</sequence>
<comment type="subcellular location">
    <subcellularLocation>
        <location evidence="1">Nucleus</location>
    </subcellularLocation>
</comment>
<evidence type="ECO:0000259" key="7">
    <source>
        <dbReference type="Pfam" id="PF11732"/>
    </source>
</evidence>
<dbReference type="OrthoDB" id="29024at2759"/>
<evidence type="ECO:0000313" key="10">
    <source>
        <dbReference type="Proteomes" id="UP000054007"/>
    </source>
</evidence>
<dbReference type="GO" id="GO:0006397">
    <property type="term" value="P:mRNA processing"/>
    <property type="evidence" value="ECO:0007669"/>
    <property type="project" value="InterPro"/>
</dbReference>
<dbReference type="Pfam" id="PF11732">
    <property type="entry name" value="Thoc2"/>
    <property type="match status" value="1"/>
</dbReference>
<dbReference type="GO" id="GO:0003729">
    <property type="term" value="F:mRNA binding"/>
    <property type="evidence" value="ECO:0007669"/>
    <property type="project" value="TreeGrafter"/>
</dbReference>
<dbReference type="Pfam" id="PF16134">
    <property type="entry name" value="THOC2_N"/>
    <property type="match status" value="1"/>
</dbReference>
<dbReference type="STRING" id="1314674.A0A0D7BS33"/>
<dbReference type="InterPro" id="IPR040007">
    <property type="entry name" value="Tho2"/>
</dbReference>
<evidence type="ECO:0000313" key="9">
    <source>
        <dbReference type="EMBL" id="KIY72984.1"/>
    </source>
</evidence>
<keyword evidence="10" id="KW-1185">Reference proteome</keyword>
<feature type="domain" description="THO complex subunit 2 N-terminal" evidence="8">
    <location>
        <begin position="11"/>
        <end position="716"/>
    </location>
</feature>
<organism evidence="9 10">
    <name type="scientific">Cylindrobasidium torrendii FP15055 ss-10</name>
    <dbReference type="NCBI Taxonomy" id="1314674"/>
    <lineage>
        <taxon>Eukaryota</taxon>
        <taxon>Fungi</taxon>
        <taxon>Dikarya</taxon>
        <taxon>Basidiomycota</taxon>
        <taxon>Agaricomycotina</taxon>
        <taxon>Agaricomycetes</taxon>
        <taxon>Agaricomycetidae</taxon>
        <taxon>Agaricales</taxon>
        <taxon>Marasmiineae</taxon>
        <taxon>Physalacriaceae</taxon>
        <taxon>Cylindrobasidium</taxon>
    </lineage>
</organism>
<feature type="region of interest" description="Disordered" evidence="5">
    <location>
        <begin position="1003"/>
        <end position="1052"/>
    </location>
</feature>
<evidence type="ECO:0000256" key="4">
    <source>
        <dbReference type="ARBA" id="ARBA00023242"/>
    </source>
</evidence>
<comment type="similarity">
    <text evidence="2">Belongs to the THOC2 family.</text>
</comment>
<evidence type="ECO:0000256" key="5">
    <source>
        <dbReference type="SAM" id="MobiDB-lite"/>
    </source>
</evidence>
<accession>A0A0D7BS33</accession>
<dbReference type="Pfam" id="PF11262">
    <property type="entry name" value="Tho2"/>
    <property type="match status" value="1"/>
</dbReference>
<protein>
    <recommendedName>
        <fullName evidence="3">THO complex subunit 2</fullName>
    </recommendedName>
</protein>
<evidence type="ECO:0000259" key="8">
    <source>
        <dbReference type="Pfam" id="PF16134"/>
    </source>
</evidence>
<reference evidence="9 10" key="1">
    <citation type="journal article" date="2015" name="Fungal Genet. Biol.">
        <title>Evolution of novel wood decay mechanisms in Agaricales revealed by the genome sequences of Fistulina hepatica and Cylindrobasidium torrendii.</title>
        <authorList>
            <person name="Floudas D."/>
            <person name="Held B.W."/>
            <person name="Riley R."/>
            <person name="Nagy L.G."/>
            <person name="Koehler G."/>
            <person name="Ransdell A.S."/>
            <person name="Younus H."/>
            <person name="Chow J."/>
            <person name="Chiniquy J."/>
            <person name="Lipzen A."/>
            <person name="Tritt A."/>
            <person name="Sun H."/>
            <person name="Haridas S."/>
            <person name="LaButti K."/>
            <person name="Ohm R.A."/>
            <person name="Kues U."/>
            <person name="Blanchette R.A."/>
            <person name="Grigoriev I.V."/>
            <person name="Minto R.E."/>
            <person name="Hibbett D.S."/>
        </authorList>
    </citation>
    <scope>NUCLEOTIDE SEQUENCE [LARGE SCALE GENOMIC DNA]</scope>
    <source>
        <strain evidence="9 10">FP15055 ss-10</strain>
    </source>
</reference>
<feature type="compositionally biased region" description="Low complexity" evidence="5">
    <location>
        <begin position="1034"/>
        <end position="1052"/>
    </location>
</feature>
<keyword evidence="4" id="KW-0539">Nucleus</keyword>
<dbReference type="InterPro" id="IPR021418">
    <property type="entry name" value="THO_THOC2_C"/>
</dbReference>
<evidence type="ECO:0000256" key="3">
    <source>
        <dbReference type="ARBA" id="ARBA00019596"/>
    </source>
</evidence>
<dbReference type="EMBL" id="KN880439">
    <property type="protein sequence ID" value="KIY72984.1"/>
    <property type="molecule type" value="Genomic_DNA"/>
</dbReference>
<feature type="region of interest" description="Disordered" evidence="5">
    <location>
        <begin position="1446"/>
        <end position="1502"/>
    </location>
</feature>
<feature type="domain" description="THO complex subunitTHOC2 N-terminal" evidence="7">
    <location>
        <begin position="719"/>
        <end position="794"/>
    </location>
</feature>
<dbReference type="GO" id="GO:0000445">
    <property type="term" value="C:THO complex part of transcription export complex"/>
    <property type="evidence" value="ECO:0007669"/>
    <property type="project" value="TreeGrafter"/>
</dbReference>
<evidence type="ECO:0000256" key="2">
    <source>
        <dbReference type="ARBA" id="ARBA00007857"/>
    </source>
</evidence>
<dbReference type="PANTHER" id="PTHR21597:SF0">
    <property type="entry name" value="THO COMPLEX SUBUNIT 2"/>
    <property type="match status" value="1"/>
</dbReference>
<dbReference type="InterPro" id="IPR021726">
    <property type="entry name" value="THO_THOC2_N"/>
</dbReference>
<dbReference type="InterPro" id="IPR032302">
    <property type="entry name" value="THOC2_N"/>
</dbReference>
<feature type="compositionally biased region" description="Polar residues" evidence="5">
    <location>
        <begin position="1452"/>
        <end position="1465"/>
    </location>
</feature>
<name>A0A0D7BS33_9AGAR</name>
<dbReference type="Proteomes" id="UP000054007">
    <property type="component" value="Unassembled WGS sequence"/>
</dbReference>
<proteinExistence type="inferred from homology"/>
<gene>
    <name evidence="9" type="ORF">CYLTODRAFT_343075</name>
</gene>
<evidence type="ECO:0000259" key="6">
    <source>
        <dbReference type="Pfam" id="PF11262"/>
    </source>
</evidence>
<evidence type="ECO:0000256" key="1">
    <source>
        <dbReference type="ARBA" id="ARBA00004123"/>
    </source>
</evidence>
<dbReference type="PANTHER" id="PTHR21597">
    <property type="entry name" value="THO2 PROTEIN"/>
    <property type="match status" value="1"/>
</dbReference>